<sequence>MGGTFALELRFYEQDESLEAATRITRAELTYTLIRALANLSVNKQFRIDVESDQVSDGKAFENFAKEIGLLKGWAVSLTTETSISGKASFKNDEADEESDEEESDEEESDGKGADREPDQLLGVIGQSSSFQEQDSSGESIEDDSIKGEKHDDDEREIIDYDKEHDDCDIARYIWTWRLNPATTSSKKAVPTISRYRNLRRRAEIIQLVSEFV</sequence>
<dbReference type="AlphaFoldDB" id="A0A8H3FD68"/>
<organism evidence="2 3">
    <name type="scientific">Heterodermia speciosa</name>
    <dbReference type="NCBI Taxonomy" id="116794"/>
    <lineage>
        <taxon>Eukaryota</taxon>
        <taxon>Fungi</taxon>
        <taxon>Dikarya</taxon>
        <taxon>Ascomycota</taxon>
        <taxon>Pezizomycotina</taxon>
        <taxon>Lecanoromycetes</taxon>
        <taxon>OSLEUM clade</taxon>
        <taxon>Lecanoromycetidae</taxon>
        <taxon>Caliciales</taxon>
        <taxon>Physciaceae</taxon>
        <taxon>Heterodermia</taxon>
    </lineage>
</organism>
<proteinExistence type="predicted"/>
<evidence type="ECO:0000313" key="2">
    <source>
        <dbReference type="EMBL" id="CAF9921450.1"/>
    </source>
</evidence>
<accession>A0A8H3FD68</accession>
<protein>
    <submittedName>
        <fullName evidence="2">Uncharacterized protein</fullName>
    </submittedName>
</protein>
<dbReference type="EMBL" id="CAJPDS010000028">
    <property type="protein sequence ID" value="CAF9921450.1"/>
    <property type="molecule type" value="Genomic_DNA"/>
</dbReference>
<keyword evidence="3" id="KW-1185">Reference proteome</keyword>
<gene>
    <name evidence="2" type="ORF">HETSPECPRED_004550</name>
</gene>
<feature type="region of interest" description="Disordered" evidence="1">
    <location>
        <begin position="87"/>
        <end position="159"/>
    </location>
</feature>
<evidence type="ECO:0000256" key="1">
    <source>
        <dbReference type="SAM" id="MobiDB-lite"/>
    </source>
</evidence>
<comment type="caution">
    <text evidence="2">The sequence shown here is derived from an EMBL/GenBank/DDBJ whole genome shotgun (WGS) entry which is preliminary data.</text>
</comment>
<feature type="compositionally biased region" description="Basic and acidic residues" evidence="1">
    <location>
        <begin position="110"/>
        <end position="119"/>
    </location>
</feature>
<feature type="compositionally biased region" description="Basic and acidic residues" evidence="1">
    <location>
        <begin position="144"/>
        <end position="159"/>
    </location>
</feature>
<reference evidence="2" key="1">
    <citation type="submission" date="2021-03" db="EMBL/GenBank/DDBJ databases">
        <authorList>
            <person name="Tagirdzhanova G."/>
        </authorList>
    </citation>
    <scope>NUCLEOTIDE SEQUENCE</scope>
</reference>
<feature type="compositionally biased region" description="Acidic residues" evidence="1">
    <location>
        <begin position="94"/>
        <end position="109"/>
    </location>
</feature>
<name>A0A8H3FD68_9LECA</name>
<evidence type="ECO:0000313" key="3">
    <source>
        <dbReference type="Proteomes" id="UP000664521"/>
    </source>
</evidence>
<dbReference type="Proteomes" id="UP000664521">
    <property type="component" value="Unassembled WGS sequence"/>
</dbReference>